<evidence type="ECO:0000313" key="2">
    <source>
        <dbReference type="Proteomes" id="UP000747542"/>
    </source>
</evidence>
<dbReference type="Proteomes" id="UP000747542">
    <property type="component" value="Unassembled WGS sequence"/>
</dbReference>
<proteinExistence type="predicted"/>
<organism evidence="1 2">
    <name type="scientific">Homarus americanus</name>
    <name type="common">American lobster</name>
    <dbReference type="NCBI Taxonomy" id="6706"/>
    <lineage>
        <taxon>Eukaryota</taxon>
        <taxon>Metazoa</taxon>
        <taxon>Ecdysozoa</taxon>
        <taxon>Arthropoda</taxon>
        <taxon>Crustacea</taxon>
        <taxon>Multicrustacea</taxon>
        <taxon>Malacostraca</taxon>
        <taxon>Eumalacostraca</taxon>
        <taxon>Eucarida</taxon>
        <taxon>Decapoda</taxon>
        <taxon>Pleocyemata</taxon>
        <taxon>Astacidea</taxon>
        <taxon>Nephropoidea</taxon>
        <taxon>Nephropidae</taxon>
        <taxon>Homarus</taxon>
    </lineage>
</organism>
<evidence type="ECO:0000313" key="1">
    <source>
        <dbReference type="EMBL" id="KAG7155561.1"/>
    </source>
</evidence>
<sequence>MVAAVLGAVGEEARGTGRDNDSRDLSVPLAGGLVDDVKDLFKSLVGRRYLRSSSKSAKVANSAYPFYEELVGISTFSEVPLSLITMYNIFLRRLPVSPIISSGPQWSAVPRRNLDTSLLRKGVGLGVYVVLIFHLFCHQWDKKNHTWKVAEQLLPLAVEAGVEEEQPLSSVLSFAGYVGIDWGEKGADSDKFTLHKQRFALNGGFVGLLEGSLQ</sequence>
<keyword evidence="2" id="KW-1185">Reference proteome</keyword>
<protein>
    <submittedName>
        <fullName evidence="1">Acid ceramidase-like 3</fullName>
    </submittedName>
</protein>
<name>A0A8J5JFJ2_HOMAM</name>
<dbReference type="AlphaFoldDB" id="A0A8J5JFJ2"/>
<accession>A0A8J5JFJ2</accession>
<dbReference type="EMBL" id="JAHLQT010041171">
    <property type="protein sequence ID" value="KAG7155561.1"/>
    <property type="molecule type" value="Genomic_DNA"/>
</dbReference>
<reference evidence="1" key="1">
    <citation type="journal article" date="2021" name="Sci. Adv.">
        <title>The American lobster genome reveals insights on longevity, neural, and immune adaptations.</title>
        <authorList>
            <person name="Polinski J.M."/>
            <person name="Zimin A.V."/>
            <person name="Clark K.F."/>
            <person name="Kohn A.B."/>
            <person name="Sadowski N."/>
            <person name="Timp W."/>
            <person name="Ptitsyn A."/>
            <person name="Khanna P."/>
            <person name="Romanova D.Y."/>
            <person name="Williams P."/>
            <person name="Greenwood S.J."/>
            <person name="Moroz L.L."/>
            <person name="Walt D.R."/>
            <person name="Bodnar A.G."/>
        </authorList>
    </citation>
    <scope>NUCLEOTIDE SEQUENCE</scope>
    <source>
        <strain evidence="1">GMGI-L3</strain>
    </source>
</reference>
<comment type="caution">
    <text evidence="1">The sequence shown here is derived from an EMBL/GenBank/DDBJ whole genome shotgun (WGS) entry which is preliminary data.</text>
</comment>
<gene>
    <name evidence="1" type="primary">ASAH1-L3</name>
    <name evidence="1" type="ORF">Hamer_G026778</name>
</gene>